<dbReference type="AlphaFoldDB" id="A0A161QCM9"/>
<organism evidence="6 7">
    <name type="scientific">Thermovenabulum gondwanense</name>
    <dbReference type="NCBI Taxonomy" id="520767"/>
    <lineage>
        <taxon>Bacteria</taxon>
        <taxon>Bacillati</taxon>
        <taxon>Bacillota</taxon>
        <taxon>Clostridia</taxon>
        <taxon>Thermosediminibacterales</taxon>
        <taxon>Thermosediminibacteraceae</taxon>
        <taxon>Thermovenabulum</taxon>
    </lineage>
</organism>
<dbReference type="Proteomes" id="UP000075737">
    <property type="component" value="Unassembled WGS sequence"/>
</dbReference>
<reference evidence="6 7" key="1">
    <citation type="submission" date="2015-12" db="EMBL/GenBank/DDBJ databases">
        <title>Draft genome of Thermovenabulum gondwanense isolated from a red thermophilic microbial mat colonisisng an outflow channel of a bore well.</title>
        <authorList>
            <person name="Patel B.K."/>
        </authorList>
    </citation>
    <scope>NUCLEOTIDE SEQUENCE [LARGE SCALE GENOMIC DNA]</scope>
    <source>
        <strain evidence="6 7">R270</strain>
    </source>
</reference>
<dbReference type="PANTHER" id="PTHR35863">
    <property type="entry name" value="COBALT-PRECORRIN-5B C(1)-METHYLTRANSFERASE"/>
    <property type="match status" value="1"/>
</dbReference>
<keyword evidence="3 5" id="KW-0808">Transferase</keyword>
<dbReference type="GO" id="GO:0032259">
    <property type="term" value="P:methylation"/>
    <property type="evidence" value="ECO:0007669"/>
    <property type="project" value="UniProtKB-KW"/>
</dbReference>
<comment type="caution">
    <text evidence="6">The sequence shown here is derived from an EMBL/GenBank/DDBJ whole genome shotgun (WGS) entry which is preliminary data.</text>
</comment>
<dbReference type="RefSeq" id="WP_222927069.1">
    <property type="nucleotide sequence ID" value="NZ_LOHZ01000023.1"/>
</dbReference>
<keyword evidence="1 5" id="KW-0169">Cobalamin biosynthesis</keyword>
<dbReference type="GO" id="GO:0043780">
    <property type="term" value="F:cobalt-precorrin-5B C1-methyltransferase activity"/>
    <property type="evidence" value="ECO:0007669"/>
    <property type="project" value="RHEA"/>
</dbReference>
<dbReference type="Pfam" id="PF01888">
    <property type="entry name" value="CbiD"/>
    <property type="match status" value="1"/>
</dbReference>
<evidence type="ECO:0000256" key="3">
    <source>
        <dbReference type="ARBA" id="ARBA00022679"/>
    </source>
</evidence>
<protein>
    <recommendedName>
        <fullName evidence="5">Cobalt-precorrin-5B C(1)-methyltransferase</fullName>
        <ecNumber evidence="5">2.1.1.195</ecNumber>
    </recommendedName>
    <alternativeName>
        <fullName evidence="5">Cobalt-precorrin-6A synthase</fullName>
    </alternativeName>
</protein>
<dbReference type="GO" id="GO:0019251">
    <property type="term" value="P:anaerobic cobalamin biosynthetic process"/>
    <property type="evidence" value="ECO:0007669"/>
    <property type="project" value="UniProtKB-UniRule"/>
</dbReference>
<keyword evidence="7" id="KW-1185">Reference proteome</keyword>
<dbReference type="NCBIfam" id="TIGR00312">
    <property type="entry name" value="cbiD"/>
    <property type="match status" value="1"/>
</dbReference>
<evidence type="ECO:0000256" key="1">
    <source>
        <dbReference type="ARBA" id="ARBA00022573"/>
    </source>
</evidence>
<dbReference type="UniPathway" id="UPA00148">
    <property type="reaction ID" value="UER00227"/>
</dbReference>
<comment type="function">
    <text evidence="5">Catalyzes the methylation of C-1 in cobalt-precorrin-5B to form cobalt-precorrin-6A.</text>
</comment>
<dbReference type="EMBL" id="LOHZ01000023">
    <property type="protein sequence ID" value="KYO67028.1"/>
    <property type="molecule type" value="Genomic_DNA"/>
</dbReference>
<keyword evidence="2 5" id="KW-0489">Methyltransferase</keyword>
<dbReference type="STRING" id="520767.ATZ99_08450"/>
<gene>
    <name evidence="5 6" type="primary">cbiD</name>
    <name evidence="6" type="ORF">ATZ99_08450</name>
</gene>
<accession>A0A161QCM9</accession>
<dbReference type="Gene3D" id="3.30.2110.10">
    <property type="entry name" value="CbiD-like"/>
    <property type="match status" value="1"/>
</dbReference>
<dbReference type="PIRSF" id="PIRSF026782">
    <property type="entry name" value="CbiD"/>
    <property type="match status" value="1"/>
</dbReference>
<comment type="pathway">
    <text evidence="5">Cofactor biosynthesis; adenosylcobalamin biosynthesis; cob(II)yrinate a,c-diamide from sirohydrochlorin (anaerobic route): step 6/10.</text>
</comment>
<dbReference type="EC" id="2.1.1.195" evidence="5"/>
<proteinExistence type="inferred from homology"/>
<sequence length="357" mass="39658">MEVIRYGKKMRCGYTTGSCAAAAAKAAVIRLLGGECREVRVRTPSGEVLLIKISECRVEGDEAICRVVKDAGDDADATDGIAIYAKVSLRGDGRVLIEGGEGIGRFKENSPYGKKGEAAINKVPRRMIEASVLEAHPGGANVLIFAPEGREIAKKTYNPRMGIEGGISILGTTGIVYPMSEEAYKKVMYTELEVMRKNTDEAVLTFGNYGMEYIRKAELSKETVKISNFVGEALLYCRELGFKKVTLVGHVGKMCKISIGAFNTSSRVVDSRVEAFVYYLAKNGAPRDLIESVERFKTAEECANFLRESGYDRVLEDMKEGIVRRIKAYLKEDNMKIEVFMYTFKEMQGWGKWSSWE</sequence>
<dbReference type="InterPro" id="IPR036074">
    <property type="entry name" value="CbiD_sf"/>
</dbReference>
<keyword evidence="4 5" id="KW-0949">S-adenosyl-L-methionine</keyword>
<evidence type="ECO:0000313" key="7">
    <source>
        <dbReference type="Proteomes" id="UP000075737"/>
    </source>
</evidence>
<name>A0A161QCM9_9FIRM</name>
<evidence type="ECO:0000256" key="4">
    <source>
        <dbReference type="ARBA" id="ARBA00022691"/>
    </source>
</evidence>
<dbReference type="PATRIC" id="fig|520767.4.peg.935"/>
<dbReference type="SUPFAM" id="SSF111342">
    <property type="entry name" value="CbiD-like"/>
    <property type="match status" value="1"/>
</dbReference>
<evidence type="ECO:0000313" key="6">
    <source>
        <dbReference type="EMBL" id="KYO67028.1"/>
    </source>
</evidence>
<evidence type="ECO:0000256" key="2">
    <source>
        <dbReference type="ARBA" id="ARBA00022603"/>
    </source>
</evidence>
<evidence type="ECO:0000256" key="5">
    <source>
        <dbReference type="HAMAP-Rule" id="MF_00787"/>
    </source>
</evidence>
<dbReference type="InterPro" id="IPR002748">
    <property type="entry name" value="CbiD"/>
</dbReference>
<comment type="catalytic activity">
    <reaction evidence="5">
        <text>Co-precorrin-5B + S-adenosyl-L-methionine = Co-precorrin-6A + S-adenosyl-L-homocysteine</text>
        <dbReference type="Rhea" id="RHEA:26285"/>
        <dbReference type="ChEBI" id="CHEBI:57856"/>
        <dbReference type="ChEBI" id="CHEBI:59789"/>
        <dbReference type="ChEBI" id="CHEBI:60063"/>
        <dbReference type="ChEBI" id="CHEBI:60064"/>
        <dbReference type="EC" id="2.1.1.195"/>
    </reaction>
</comment>
<dbReference type="PANTHER" id="PTHR35863:SF1">
    <property type="entry name" value="COBALT-PRECORRIN-5B C(1)-METHYLTRANSFERASE"/>
    <property type="match status" value="1"/>
</dbReference>
<comment type="similarity">
    <text evidence="5">Belongs to the CbiD family.</text>
</comment>
<dbReference type="HAMAP" id="MF_00787">
    <property type="entry name" value="CbiD"/>
    <property type="match status" value="1"/>
</dbReference>